<dbReference type="Gene3D" id="2.60.40.60">
    <property type="entry name" value="Cadherins"/>
    <property type="match status" value="2"/>
</dbReference>
<dbReference type="InterPro" id="IPR002126">
    <property type="entry name" value="Cadherin-like_dom"/>
</dbReference>
<dbReference type="AlphaFoldDB" id="A0AAV4IA46"/>
<dbReference type="SMART" id="SM00112">
    <property type="entry name" value="CA"/>
    <property type="match status" value="2"/>
</dbReference>
<dbReference type="Proteomes" id="UP000762676">
    <property type="component" value="Unassembled WGS sequence"/>
</dbReference>
<accession>A0AAV4IA46</accession>
<feature type="domain" description="Cadherin" evidence="4">
    <location>
        <begin position="110"/>
        <end position="211"/>
    </location>
</feature>
<comment type="caution">
    <text evidence="5">The sequence shown here is derived from an EMBL/GenBank/DDBJ whole genome shotgun (WGS) entry which is preliminary data.</text>
</comment>
<evidence type="ECO:0000256" key="3">
    <source>
        <dbReference type="PROSITE-ProRule" id="PRU00043"/>
    </source>
</evidence>
<protein>
    <submittedName>
        <fullName evidence="5">Protocadherin-16</fullName>
    </submittedName>
</protein>
<dbReference type="PANTHER" id="PTHR24026">
    <property type="entry name" value="FAT ATYPICAL CADHERIN-RELATED"/>
    <property type="match status" value="1"/>
</dbReference>
<dbReference type="SUPFAM" id="SSF49313">
    <property type="entry name" value="Cadherin-like"/>
    <property type="match status" value="2"/>
</dbReference>
<keyword evidence="3" id="KW-0106">Calcium</keyword>
<keyword evidence="6" id="KW-1185">Reference proteome</keyword>
<evidence type="ECO:0000313" key="5">
    <source>
        <dbReference type="EMBL" id="GFS06770.1"/>
    </source>
</evidence>
<dbReference type="GO" id="GO:0005886">
    <property type="term" value="C:plasma membrane"/>
    <property type="evidence" value="ECO:0007669"/>
    <property type="project" value="UniProtKB-SubCell"/>
</dbReference>
<sequence length="261" mass="28157">MPPVFTQAEYHLEWEENKPPGFLIQIEAEDPDTDSTRLKYSLSGRPNPPEAEQKIKVYSNGSVVTTDSFDAESMQSFTADVKVTDGNSEAYAQLWVNISDLNDNDPILNVTDSSVFSVPENSESGAVVATIGATDPDISNRGFTFWLGNGGQGKFSLDQTSGVLTVSGRLDRRVATSYNLTLHASDYGAPPRIVQATVSVAVEDSNTGPVFLNSQGDRTSQFEFNVTEDAPVGKLLGILRAFDPDTGSSGDLSFRSVLTMV</sequence>
<dbReference type="PRINTS" id="PR00205">
    <property type="entry name" value="CADHERIN"/>
</dbReference>
<name>A0AAV4IA46_9GAST</name>
<dbReference type="GO" id="GO:0005509">
    <property type="term" value="F:calcium ion binding"/>
    <property type="evidence" value="ECO:0007669"/>
    <property type="project" value="UniProtKB-UniRule"/>
</dbReference>
<evidence type="ECO:0000313" key="6">
    <source>
        <dbReference type="Proteomes" id="UP000762676"/>
    </source>
</evidence>
<gene>
    <name evidence="5" type="ORF">ElyMa_004713000</name>
</gene>
<feature type="domain" description="Cadherin" evidence="4">
    <location>
        <begin position="6"/>
        <end position="108"/>
    </location>
</feature>
<evidence type="ECO:0000256" key="2">
    <source>
        <dbReference type="ARBA" id="ARBA00022989"/>
    </source>
</evidence>
<reference evidence="5 6" key="1">
    <citation type="journal article" date="2021" name="Elife">
        <title>Chloroplast acquisition without the gene transfer in kleptoplastic sea slugs, Plakobranchus ocellatus.</title>
        <authorList>
            <person name="Maeda T."/>
            <person name="Takahashi S."/>
            <person name="Yoshida T."/>
            <person name="Shimamura S."/>
            <person name="Takaki Y."/>
            <person name="Nagai Y."/>
            <person name="Toyoda A."/>
            <person name="Suzuki Y."/>
            <person name="Arimoto A."/>
            <person name="Ishii H."/>
            <person name="Satoh N."/>
            <person name="Nishiyama T."/>
            <person name="Hasebe M."/>
            <person name="Maruyama T."/>
            <person name="Minagawa J."/>
            <person name="Obokata J."/>
            <person name="Shigenobu S."/>
        </authorList>
    </citation>
    <scope>NUCLEOTIDE SEQUENCE [LARGE SCALE GENOMIC DNA]</scope>
</reference>
<dbReference type="GO" id="GO:0007156">
    <property type="term" value="P:homophilic cell adhesion via plasma membrane adhesion molecules"/>
    <property type="evidence" value="ECO:0007669"/>
    <property type="project" value="InterPro"/>
</dbReference>
<evidence type="ECO:0000259" key="4">
    <source>
        <dbReference type="PROSITE" id="PS50268"/>
    </source>
</evidence>
<keyword evidence="1" id="KW-0812">Transmembrane</keyword>
<dbReference type="InterPro" id="IPR015919">
    <property type="entry name" value="Cadherin-like_sf"/>
</dbReference>
<dbReference type="CDD" id="cd11304">
    <property type="entry name" value="Cadherin_repeat"/>
    <property type="match status" value="3"/>
</dbReference>
<keyword evidence="2" id="KW-1133">Transmembrane helix</keyword>
<dbReference type="EMBL" id="BMAT01009467">
    <property type="protein sequence ID" value="GFS06770.1"/>
    <property type="molecule type" value="Genomic_DNA"/>
</dbReference>
<proteinExistence type="predicted"/>
<organism evidence="5 6">
    <name type="scientific">Elysia marginata</name>
    <dbReference type="NCBI Taxonomy" id="1093978"/>
    <lineage>
        <taxon>Eukaryota</taxon>
        <taxon>Metazoa</taxon>
        <taxon>Spiralia</taxon>
        <taxon>Lophotrochozoa</taxon>
        <taxon>Mollusca</taxon>
        <taxon>Gastropoda</taxon>
        <taxon>Heterobranchia</taxon>
        <taxon>Euthyneura</taxon>
        <taxon>Panpulmonata</taxon>
        <taxon>Sacoglossa</taxon>
        <taxon>Placobranchoidea</taxon>
        <taxon>Plakobranchidae</taxon>
        <taxon>Elysia</taxon>
    </lineage>
</organism>
<keyword evidence="2" id="KW-0472">Membrane</keyword>
<dbReference type="Pfam" id="PF00028">
    <property type="entry name" value="Cadherin"/>
    <property type="match status" value="2"/>
</dbReference>
<evidence type="ECO:0000256" key="1">
    <source>
        <dbReference type="ARBA" id="ARBA00022692"/>
    </source>
</evidence>
<dbReference type="PANTHER" id="PTHR24026:SF126">
    <property type="entry name" value="PROTOCADHERIN FAT 4"/>
    <property type="match status" value="1"/>
</dbReference>
<dbReference type="PROSITE" id="PS50268">
    <property type="entry name" value="CADHERIN_2"/>
    <property type="match status" value="2"/>
</dbReference>